<sequence>MGVEKEGTRSGGSFFHLFDWTSKSRKKLFASKSDLPESLKQERKSNHNGAMRHPYLVDEDDNGVGEFVRGSCDHSYASSVTSDETSGTRAPNVVARLMGLDSLPPSGFSDPYSSPYFDTRSLQDEAQFLRKNHEELRVLKGSGIMEAQPQKTVIRPIEKFQKEVLPPKSAKSIPVTHHKLLSPIKNPGFVPSNNAAYIMEAAARIIEPGSSQAKAKAHMASSTVSLRVKDLRDKLDSSQKGPLIGTSSVAFRTRELKERRDISQRTSRVSEPSQKSSSAELNATKYLKGQSLNRSWNGTAETSVKSPTHAEEDTSLKNKGKSASLNRSWDGTAETSVKSPTHAEEDSSLKNKGKSVSLAIQAKVNVQRREGLSSTGGRSLMNQKEHLDAKSNQPPKANAQKNLHRKSSCQNSSSNVLRQNNLKQNHSMDMNDKLIPTKPLVPNSQGRKVITGDSSYGRHRSSNGKSTAKSKTGLKKSAVEVTDSENEILYTRTNNFPRKKRTTDKDWNDRVVDNLFIDKTPKPVKHEEVKKKDMDVVSFTFTTPLTRSSSPGFETPRQGVKNTNDLSLDQRIKRVLLDADSSRSPIGYNVIGGDALGILLEQKLRELTSGVENSSSSDVSKARQLSNSAPMSNDQVTNFNIVNLNPRLQLKKDQDMSFSDSLSSSRGSNTSFTNHQESSLKQHKSWGDEMEPLSSNCRQPSPVSVLEPSFSIESCESSMSMDVTSTEGSKMFSSIQAQEIHGFNFSRKFYPSESDAELSDSASSTSTRTMIKKHADTFCMKFGRSSSTWELEYVKEILCNVELMYIDFSLGRSREVVNSHLFSQLESRKGGFKSDDESRIERKVIFDIVSECMDLRCRSYVGGGYRMWSKGFEMVRRKDWLAKDVYKEILGLRGMRDSMVDELVDKDYQYEKWLDYEVDAFEFGEEVMDQIFDSLVDDVFYEMLQV</sequence>
<feature type="domain" description="DUF3741" evidence="3">
    <location>
        <begin position="78"/>
        <end position="109"/>
    </location>
</feature>
<feature type="region of interest" description="Disordered" evidence="1">
    <location>
        <begin position="653"/>
        <end position="701"/>
    </location>
</feature>
<dbReference type="OrthoDB" id="765769at2759"/>
<accession>A0A9D5GZ51</accession>
<dbReference type="InterPro" id="IPR032795">
    <property type="entry name" value="DUF3741-assoc"/>
</dbReference>
<evidence type="ECO:0000313" key="4">
    <source>
        <dbReference type="EMBL" id="KAI5446521.1"/>
    </source>
</evidence>
<evidence type="ECO:0000259" key="2">
    <source>
        <dbReference type="Pfam" id="PF14309"/>
    </source>
</evidence>
<evidence type="ECO:0008006" key="6">
    <source>
        <dbReference type="Google" id="ProtNLM"/>
    </source>
</evidence>
<feature type="compositionally biased region" description="Low complexity" evidence="1">
    <location>
        <begin position="657"/>
        <end position="671"/>
    </location>
</feature>
<protein>
    <recommendedName>
        <fullName evidence="6">DUF4378 domain-containing protein</fullName>
    </recommendedName>
</protein>
<evidence type="ECO:0000259" key="3">
    <source>
        <dbReference type="Pfam" id="PF14383"/>
    </source>
</evidence>
<dbReference type="Gramene" id="Psat01G0438600-T1">
    <property type="protein sequence ID" value="KAI5446521.1"/>
    <property type="gene ID" value="KIW84_014386"/>
</dbReference>
<dbReference type="Gramene" id="PSAT_LOCUS4805_t1">
    <property type="protein sequence ID" value="CAL5184313.1"/>
    <property type="gene ID" value="PSAT_LOCUS4805"/>
</dbReference>
<feature type="compositionally biased region" description="Low complexity" evidence="1">
    <location>
        <begin position="610"/>
        <end position="619"/>
    </location>
</feature>
<keyword evidence="5" id="KW-1185">Reference proteome</keyword>
<feature type="compositionally biased region" description="Basic and acidic residues" evidence="1">
    <location>
        <begin position="34"/>
        <end position="45"/>
    </location>
</feature>
<gene>
    <name evidence="4" type="ORF">KIW84_014386</name>
</gene>
<feature type="compositionally biased region" description="Polar residues" evidence="1">
    <location>
        <begin position="390"/>
        <end position="401"/>
    </location>
</feature>
<dbReference type="PANTHER" id="PTHR21726">
    <property type="entry name" value="PHOSPHATIDYLINOSITOL N-ACETYLGLUCOSAMINYLTRANSFERASE SUBUNIT P DOWN SYNDROME CRITICAL REGION PROTEIN 5 -RELATED"/>
    <property type="match status" value="1"/>
</dbReference>
<dbReference type="Pfam" id="PF14383">
    <property type="entry name" value="VARLMGL"/>
    <property type="match status" value="1"/>
</dbReference>
<dbReference type="Gramene" id="Psat1g159720.1">
    <property type="protein sequence ID" value="Psat1g159720.1.cds"/>
    <property type="gene ID" value="Psat1g159720"/>
</dbReference>
<name>A0A9D5GZ51_PEA</name>
<feature type="compositionally biased region" description="Polar residues" evidence="1">
    <location>
        <begin position="264"/>
        <end position="281"/>
    </location>
</feature>
<feature type="region of interest" description="Disordered" evidence="1">
    <location>
        <begin position="610"/>
        <end position="638"/>
    </location>
</feature>
<feature type="compositionally biased region" description="Polar residues" evidence="1">
    <location>
        <begin position="372"/>
        <end position="382"/>
    </location>
</feature>
<dbReference type="Proteomes" id="UP001058974">
    <property type="component" value="Chromosome 1"/>
</dbReference>
<dbReference type="AlphaFoldDB" id="A0A9D5GZ51"/>
<feature type="domain" description="DUF4378" evidence="2">
    <location>
        <begin position="790"/>
        <end position="938"/>
    </location>
</feature>
<feature type="region of interest" description="Disordered" evidence="1">
    <location>
        <begin position="367"/>
        <end position="482"/>
    </location>
</feature>
<reference evidence="4 5" key="1">
    <citation type="journal article" date="2022" name="Nat. Genet.">
        <title>Improved pea reference genome and pan-genome highlight genomic features and evolutionary characteristics.</title>
        <authorList>
            <person name="Yang T."/>
            <person name="Liu R."/>
            <person name="Luo Y."/>
            <person name="Hu S."/>
            <person name="Wang D."/>
            <person name="Wang C."/>
            <person name="Pandey M.K."/>
            <person name="Ge S."/>
            <person name="Xu Q."/>
            <person name="Li N."/>
            <person name="Li G."/>
            <person name="Huang Y."/>
            <person name="Saxena R.K."/>
            <person name="Ji Y."/>
            <person name="Li M."/>
            <person name="Yan X."/>
            <person name="He Y."/>
            <person name="Liu Y."/>
            <person name="Wang X."/>
            <person name="Xiang C."/>
            <person name="Varshney R.K."/>
            <person name="Ding H."/>
            <person name="Gao S."/>
            <person name="Zong X."/>
        </authorList>
    </citation>
    <scope>NUCLEOTIDE SEQUENCE [LARGE SCALE GENOMIC DNA]</scope>
    <source>
        <strain evidence="4 5">cv. Zhongwan 6</strain>
    </source>
</reference>
<feature type="region of interest" description="Disordered" evidence="1">
    <location>
        <begin position="256"/>
        <end position="354"/>
    </location>
</feature>
<evidence type="ECO:0000313" key="5">
    <source>
        <dbReference type="Proteomes" id="UP001058974"/>
    </source>
</evidence>
<organism evidence="4 5">
    <name type="scientific">Pisum sativum</name>
    <name type="common">Garden pea</name>
    <name type="synonym">Lathyrus oleraceus</name>
    <dbReference type="NCBI Taxonomy" id="3888"/>
    <lineage>
        <taxon>Eukaryota</taxon>
        <taxon>Viridiplantae</taxon>
        <taxon>Streptophyta</taxon>
        <taxon>Embryophyta</taxon>
        <taxon>Tracheophyta</taxon>
        <taxon>Spermatophyta</taxon>
        <taxon>Magnoliopsida</taxon>
        <taxon>eudicotyledons</taxon>
        <taxon>Gunneridae</taxon>
        <taxon>Pentapetalae</taxon>
        <taxon>rosids</taxon>
        <taxon>fabids</taxon>
        <taxon>Fabales</taxon>
        <taxon>Fabaceae</taxon>
        <taxon>Papilionoideae</taxon>
        <taxon>50 kb inversion clade</taxon>
        <taxon>NPAAA clade</taxon>
        <taxon>Hologalegina</taxon>
        <taxon>IRL clade</taxon>
        <taxon>Fabeae</taxon>
        <taxon>Lathyrus</taxon>
    </lineage>
</organism>
<feature type="compositionally biased region" description="Polar residues" evidence="1">
    <location>
        <begin position="408"/>
        <end position="428"/>
    </location>
</feature>
<dbReference type="EMBL" id="JAMSHJ010000001">
    <property type="protein sequence ID" value="KAI5446521.1"/>
    <property type="molecule type" value="Genomic_DNA"/>
</dbReference>
<comment type="caution">
    <text evidence="4">The sequence shown here is derived from an EMBL/GenBank/DDBJ whole genome shotgun (WGS) entry which is preliminary data.</text>
</comment>
<dbReference type="PANTHER" id="PTHR21726:SF29">
    <property type="entry name" value="EXPRESSED PROTEIN"/>
    <property type="match status" value="1"/>
</dbReference>
<dbReference type="InterPro" id="IPR025486">
    <property type="entry name" value="DUF4378"/>
</dbReference>
<evidence type="ECO:0000256" key="1">
    <source>
        <dbReference type="SAM" id="MobiDB-lite"/>
    </source>
</evidence>
<proteinExistence type="predicted"/>
<feature type="compositionally biased region" description="Polar residues" evidence="1">
    <location>
        <begin position="623"/>
        <end position="638"/>
    </location>
</feature>
<feature type="compositionally biased region" description="Polar residues" evidence="1">
    <location>
        <begin position="290"/>
        <end position="306"/>
    </location>
</feature>
<feature type="compositionally biased region" description="Polar residues" evidence="1">
    <location>
        <begin position="321"/>
        <end position="339"/>
    </location>
</feature>
<dbReference type="Pfam" id="PF14309">
    <property type="entry name" value="DUF4378"/>
    <property type="match status" value="1"/>
</dbReference>
<feature type="region of interest" description="Disordered" evidence="1">
    <location>
        <begin position="31"/>
        <end position="58"/>
    </location>
</feature>